<comment type="caution">
    <text evidence="3">The sequence shown here is derived from an EMBL/GenBank/DDBJ whole genome shotgun (WGS) entry which is preliminary data.</text>
</comment>
<keyword evidence="4" id="KW-1185">Reference proteome</keyword>
<reference evidence="3" key="1">
    <citation type="submission" date="2021-10" db="EMBL/GenBank/DDBJ databases">
        <authorList>
            <person name="Piombo E."/>
        </authorList>
    </citation>
    <scope>NUCLEOTIDE SEQUENCE</scope>
</reference>
<keyword evidence="1" id="KW-0539">Nucleus</keyword>
<dbReference type="Pfam" id="PF11951">
    <property type="entry name" value="Fungal_trans_2"/>
    <property type="match status" value="1"/>
</dbReference>
<dbReference type="InterPro" id="IPR021858">
    <property type="entry name" value="Fun_TF"/>
</dbReference>
<accession>A0A9N9ZHZ1</accession>
<feature type="compositionally biased region" description="Basic residues" evidence="2">
    <location>
        <begin position="58"/>
        <end position="69"/>
    </location>
</feature>
<dbReference type="Proteomes" id="UP000775872">
    <property type="component" value="Unassembled WGS sequence"/>
</dbReference>
<gene>
    <name evidence="3" type="ORF">CSOL1703_00017572</name>
</gene>
<evidence type="ECO:0000256" key="1">
    <source>
        <dbReference type="ARBA" id="ARBA00023242"/>
    </source>
</evidence>
<feature type="region of interest" description="Disordered" evidence="2">
    <location>
        <begin position="35"/>
        <end position="79"/>
    </location>
</feature>
<dbReference type="AlphaFoldDB" id="A0A9N9ZHZ1"/>
<dbReference type="PANTHER" id="PTHR37540">
    <property type="entry name" value="TRANSCRIPTION FACTOR (ACR-2), PUTATIVE-RELATED-RELATED"/>
    <property type="match status" value="1"/>
</dbReference>
<evidence type="ECO:0000313" key="3">
    <source>
        <dbReference type="EMBL" id="CAH0055469.1"/>
    </source>
</evidence>
<dbReference type="PANTHER" id="PTHR37540:SF5">
    <property type="entry name" value="TRANSCRIPTION FACTOR DOMAIN-CONTAINING PROTEIN"/>
    <property type="match status" value="1"/>
</dbReference>
<name>A0A9N9ZHZ1_9HYPO</name>
<dbReference type="OrthoDB" id="4158087at2759"/>
<dbReference type="EMBL" id="CABFOC020000057">
    <property type="protein sequence ID" value="CAH0055469.1"/>
    <property type="molecule type" value="Genomic_DNA"/>
</dbReference>
<sequence length="503" mass="57210">MDKRHGERILIPKLDGRTLTPIDYTALSFIVTTPTQKQTRCQSRQIKKHAAKVCPPRQRPRKPRSRGPSKHNEHTRTINRVLAPAEQKRVMPTSSYAPILELTMTITSGESVSSSGYMFVWPQSAPTLMPTPAYPTTVFSLVSPELYPQELCIEPDGKNDVYWMGTAFHDQVYLHAILALTGVFFDTHQVGSHTSEPYKHSIKALQLLQDRLFVMKESDCFSDATIMAIFALASAADIADDLPTVERHLRGLKRIIDIRGGMGSLRTNTPDLLGKICRLDLSLAVKTWRPPVFFNELISWGPYLVISRAPRDANDETISWWITDNLEPRLCTIWEDLRQFRRMSIFANETSHKIPKDTFSELMVSLLYRLVNLSYDLDSPNEVVRLGMLGYVSSIFLQWGKGVELHHLRRMLGATLKAIRPGISDIPTPARLWLFLTWHLLRPPEQEMGMLDGLLGSMSRDDTPLIWSHVQGLLRSSVWIGHMHDTEGEAVYRRAILRMSSTE</sequence>
<organism evidence="3 4">
    <name type="scientific">Clonostachys solani</name>
    <dbReference type="NCBI Taxonomy" id="160281"/>
    <lineage>
        <taxon>Eukaryota</taxon>
        <taxon>Fungi</taxon>
        <taxon>Dikarya</taxon>
        <taxon>Ascomycota</taxon>
        <taxon>Pezizomycotina</taxon>
        <taxon>Sordariomycetes</taxon>
        <taxon>Hypocreomycetidae</taxon>
        <taxon>Hypocreales</taxon>
        <taxon>Bionectriaceae</taxon>
        <taxon>Clonostachys</taxon>
    </lineage>
</organism>
<feature type="compositionally biased region" description="Polar residues" evidence="2">
    <location>
        <begin position="35"/>
        <end position="44"/>
    </location>
</feature>
<protein>
    <submittedName>
        <fullName evidence="3">Uncharacterized protein</fullName>
    </submittedName>
</protein>
<evidence type="ECO:0000313" key="4">
    <source>
        <dbReference type="Proteomes" id="UP000775872"/>
    </source>
</evidence>
<evidence type="ECO:0000256" key="2">
    <source>
        <dbReference type="SAM" id="MobiDB-lite"/>
    </source>
</evidence>
<proteinExistence type="predicted"/>